<gene>
    <name evidence="2" type="ORF">SAMN06265376_11143</name>
</gene>
<dbReference type="Gene3D" id="1.25.40.10">
    <property type="entry name" value="Tetratricopeptide repeat domain"/>
    <property type="match status" value="1"/>
</dbReference>
<reference evidence="2 3" key="1">
    <citation type="submission" date="2017-06" db="EMBL/GenBank/DDBJ databases">
        <authorList>
            <person name="Kim H.J."/>
            <person name="Triplett B.A."/>
        </authorList>
    </citation>
    <scope>NUCLEOTIDE SEQUENCE [LARGE SCALE GENOMIC DNA]</scope>
    <source>
        <strain evidence="2 3">DSM 25597</strain>
    </source>
</reference>
<keyword evidence="1" id="KW-1133">Transmembrane helix</keyword>
<keyword evidence="1" id="KW-0472">Membrane</keyword>
<feature type="transmembrane region" description="Helical" evidence="1">
    <location>
        <begin position="106"/>
        <end position="124"/>
    </location>
</feature>
<proteinExistence type="predicted"/>
<evidence type="ECO:0000313" key="2">
    <source>
        <dbReference type="EMBL" id="SNS32389.1"/>
    </source>
</evidence>
<dbReference type="RefSeq" id="WP_089373795.1">
    <property type="nucleotide sequence ID" value="NZ_BMEP01000008.1"/>
</dbReference>
<evidence type="ECO:0000313" key="3">
    <source>
        <dbReference type="Proteomes" id="UP000198379"/>
    </source>
</evidence>
<dbReference type="InterPro" id="IPR011990">
    <property type="entry name" value="TPR-like_helical_dom_sf"/>
</dbReference>
<dbReference type="Proteomes" id="UP000198379">
    <property type="component" value="Unassembled WGS sequence"/>
</dbReference>
<keyword evidence="1" id="KW-0812">Transmembrane</keyword>
<dbReference type="SUPFAM" id="SSF48452">
    <property type="entry name" value="TPR-like"/>
    <property type="match status" value="1"/>
</dbReference>
<protein>
    <recommendedName>
        <fullName evidence="4">Tetratricopeptide repeat-containing protein</fullName>
    </recommendedName>
</protein>
<evidence type="ECO:0000256" key="1">
    <source>
        <dbReference type="SAM" id="Phobius"/>
    </source>
</evidence>
<keyword evidence="3" id="KW-1185">Reference proteome</keyword>
<dbReference type="OrthoDB" id="1144971at2"/>
<name>A0A239DJH2_9FLAO</name>
<sequence length="266" mass="30385">MEEHVYKRIEAYISGNMSAEDAQQFESEMATQPDLKEEVALYTSINHHLTETEFEDTNYNTAYKKEIDTYIESEEGKALKKKLLKVKEAYKATSQEEAPTSKTRPLYYILSIAAAVILVFGLLFTGNSNTDLYTDYYQSSELPSFTSRSDETSLLSKASLAFKNNDLDTSLSDFKEYLSVSKEIDPLVYIYTGLIHAEKGNLEEAIAQFDLLETSQSLDNSRALWYKALTYIKFNESTRAKEILTTLLENPSNYKYTEAKELLDKL</sequence>
<dbReference type="AlphaFoldDB" id="A0A239DJH2"/>
<accession>A0A239DJH2</accession>
<dbReference type="EMBL" id="FZNY01000011">
    <property type="protein sequence ID" value="SNS32389.1"/>
    <property type="molecule type" value="Genomic_DNA"/>
</dbReference>
<evidence type="ECO:0008006" key="4">
    <source>
        <dbReference type="Google" id="ProtNLM"/>
    </source>
</evidence>
<organism evidence="2 3">
    <name type="scientific">Dokdonia pacifica</name>
    <dbReference type="NCBI Taxonomy" id="1627892"/>
    <lineage>
        <taxon>Bacteria</taxon>
        <taxon>Pseudomonadati</taxon>
        <taxon>Bacteroidota</taxon>
        <taxon>Flavobacteriia</taxon>
        <taxon>Flavobacteriales</taxon>
        <taxon>Flavobacteriaceae</taxon>
        <taxon>Dokdonia</taxon>
    </lineage>
</organism>